<feature type="chain" id="PRO_5045187331" evidence="7">
    <location>
        <begin position="18"/>
        <end position="206"/>
    </location>
</feature>
<reference evidence="8 9" key="1">
    <citation type="submission" date="2021-04" db="EMBL/GenBank/DDBJ databases">
        <title>Nocardia tengchongensis.</title>
        <authorList>
            <person name="Zhuang k."/>
            <person name="Ran Y."/>
            <person name="Li W."/>
        </authorList>
    </citation>
    <scope>NUCLEOTIDE SEQUENCE [LARGE SCALE GENOMIC DNA]</scope>
    <source>
        <strain evidence="8 9">CFH S0057</strain>
    </source>
</reference>
<evidence type="ECO:0000313" key="8">
    <source>
        <dbReference type="EMBL" id="QVI21372.1"/>
    </source>
</evidence>
<evidence type="ECO:0000313" key="9">
    <source>
        <dbReference type="Proteomes" id="UP000683310"/>
    </source>
</evidence>
<evidence type="ECO:0000256" key="6">
    <source>
        <dbReference type="SAM" id="MobiDB-lite"/>
    </source>
</evidence>
<gene>
    <name evidence="8" type="ORF">KHQ06_36325</name>
</gene>
<feature type="region of interest" description="Disordered" evidence="6">
    <location>
        <begin position="26"/>
        <end position="72"/>
    </location>
</feature>
<organism evidence="8 9">
    <name type="scientific">Nocardia tengchongensis</name>
    <dbReference type="NCBI Taxonomy" id="2055889"/>
    <lineage>
        <taxon>Bacteria</taxon>
        <taxon>Bacillati</taxon>
        <taxon>Actinomycetota</taxon>
        <taxon>Actinomycetes</taxon>
        <taxon>Mycobacteriales</taxon>
        <taxon>Nocardiaceae</taxon>
        <taxon>Nocardia</taxon>
    </lineage>
</organism>
<keyword evidence="9" id="KW-1185">Reference proteome</keyword>
<keyword evidence="5 8" id="KW-0449">Lipoprotein</keyword>
<evidence type="ECO:0000256" key="5">
    <source>
        <dbReference type="ARBA" id="ARBA00023288"/>
    </source>
</evidence>
<keyword evidence="1" id="KW-1003">Cell membrane</keyword>
<keyword evidence="4" id="KW-0564">Palmitate</keyword>
<dbReference type="InterPro" id="IPR025971">
    <property type="entry name" value="LppP/LprE"/>
</dbReference>
<dbReference type="Proteomes" id="UP000683310">
    <property type="component" value="Chromosome"/>
</dbReference>
<evidence type="ECO:0000256" key="2">
    <source>
        <dbReference type="ARBA" id="ARBA00022729"/>
    </source>
</evidence>
<evidence type="ECO:0000256" key="7">
    <source>
        <dbReference type="SAM" id="SignalP"/>
    </source>
</evidence>
<keyword evidence="3" id="KW-0472">Membrane</keyword>
<evidence type="ECO:0000256" key="3">
    <source>
        <dbReference type="ARBA" id="ARBA00023136"/>
    </source>
</evidence>
<sequence>MKTRSAVLLAMAAAVVAVTTGCNPGTSTGPAPTSAAGPATTAVGTPTTGAGSPVPTSAGAASQQPGGAPAGSGHGLCFDINSELAHAAIAKLNPPPVGGWQAGEAGDVALASGCDGVLSWMTVNSNTNHPYTHVLFFTGGTYLGTATSDPYMYTQVTGKTRNSLSLTYRWLNGSDPMCCPRGGPSVVTFTLDGTKVTANGQFPPHA</sequence>
<dbReference type="PROSITE" id="PS51257">
    <property type="entry name" value="PROKAR_LIPOPROTEIN"/>
    <property type="match status" value="1"/>
</dbReference>
<keyword evidence="2 7" id="KW-0732">Signal</keyword>
<feature type="compositionally biased region" description="Low complexity" evidence="6">
    <location>
        <begin position="26"/>
        <end position="67"/>
    </location>
</feature>
<dbReference type="EMBL" id="CP074371">
    <property type="protein sequence ID" value="QVI21372.1"/>
    <property type="molecule type" value="Genomic_DNA"/>
</dbReference>
<evidence type="ECO:0000256" key="1">
    <source>
        <dbReference type="ARBA" id="ARBA00022475"/>
    </source>
</evidence>
<evidence type="ECO:0000256" key="4">
    <source>
        <dbReference type="ARBA" id="ARBA00023139"/>
    </source>
</evidence>
<feature type="signal peptide" evidence="7">
    <location>
        <begin position="1"/>
        <end position="17"/>
    </location>
</feature>
<name>A0ABX8CPJ8_9NOCA</name>
<protein>
    <submittedName>
        <fullName evidence="8">LppP/LprE family lipoprotein</fullName>
    </submittedName>
</protein>
<dbReference type="Pfam" id="PF14041">
    <property type="entry name" value="Lipoprotein_21"/>
    <property type="match status" value="1"/>
</dbReference>
<accession>A0ABX8CPJ8</accession>
<proteinExistence type="predicted"/>